<dbReference type="Proteomes" id="UP000593565">
    <property type="component" value="Unassembled WGS sequence"/>
</dbReference>
<evidence type="ECO:0000259" key="12">
    <source>
        <dbReference type="PROSITE" id="PS50835"/>
    </source>
</evidence>
<dbReference type="PANTHER" id="PTHR46608">
    <property type="entry name" value="T-CELL IMMUNOGLOBULIN AND MUCIN DOMAIN-CONTAINING PROTEIN 4"/>
    <property type="match status" value="1"/>
</dbReference>
<feature type="domain" description="Ig-like" evidence="12">
    <location>
        <begin position="21"/>
        <end position="113"/>
    </location>
</feature>
<protein>
    <recommendedName>
        <fullName evidence="12">Ig-like domain-containing protein</fullName>
    </recommendedName>
</protein>
<dbReference type="GO" id="GO:0001786">
    <property type="term" value="F:phosphatidylserine binding"/>
    <property type="evidence" value="ECO:0007669"/>
    <property type="project" value="TreeGrafter"/>
</dbReference>
<dbReference type="Pfam" id="PF07686">
    <property type="entry name" value="V-set"/>
    <property type="match status" value="1"/>
</dbReference>
<comment type="caution">
    <text evidence="13">The sequence shown here is derived from an EMBL/GenBank/DDBJ whole genome shotgun (WGS) entry which is preliminary data.</text>
</comment>
<feature type="transmembrane region" description="Helical" evidence="10">
    <location>
        <begin position="190"/>
        <end position="213"/>
    </location>
</feature>
<dbReference type="InterPro" id="IPR013106">
    <property type="entry name" value="Ig_V-set"/>
</dbReference>
<dbReference type="GO" id="GO:0060097">
    <property type="term" value="P:cytoskeletal rearrangement involved in phagocytosis, engulfment"/>
    <property type="evidence" value="ECO:0007669"/>
    <property type="project" value="TreeGrafter"/>
</dbReference>
<name>A0A7J6A3A4_AMEME</name>
<comment type="subcellular location">
    <subcellularLocation>
        <location evidence="1">Membrane</location>
        <topology evidence="1">Single-pass type I membrane protein</topology>
    </subcellularLocation>
</comment>
<keyword evidence="6" id="KW-1015">Disulfide bond</keyword>
<accession>A0A7J6A3A4</accession>
<dbReference type="EMBL" id="JAAGNN010000018">
    <property type="protein sequence ID" value="KAF4077352.1"/>
    <property type="molecule type" value="Genomic_DNA"/>
</dbReference>
<dbReference type="InterPro" id="IPR007110">
    <property type="entry name" value="Ig-like_dom"/>
</dbReference>
<dbReference type="PROSITE" id="PS50835">
    <property type="entry name" value="IG_LIKE"/>
    <property type="match status" value="1"/>
</dbReference>
<reference evidence="13 14" key="1">
    <citation type="submission" date="2020-02" db="EMBL/GenBank/DDBJ databases">
        <title>A chromosome-scale genome assembly of the black bullhead catfish (Ameiurus melas).</title>
        <authorList>
            <person name="Wen M."/>
            <person name="Zham M."/>
            <person name="Cabau C."/>
            <person name="Klopp C."/>
            <person name="Donnadieu C."/>
            <person name="Roques C."/>
            <person name="Bouchez O."/>
            <person name="Lampietro C."/>
            <person name="Jouanno E."/>
            <person name="Herpin A."/>
            <person name="Louis A."/>
            <person name="Berthelot C."/>
            <person name="Parey E."/>
            <person name="Roest-Crollius H."/>
            <person name="Braasch I."/>
            <person name="Postlethwait J."/>
            <person name="Robinson-Rechavi M."/>
            <person name="Echchiki A."/>
            <person name="Begum T."/>
            <person name="Montfort J."/>
            <person name="Schartl M."/>
            <person name="Bobe J."/>
            <person name="Guiguen Y."/>
        </authorList>
    </citation>
    <scope>NUCLEOTIDE SEQUENCE [LARGE SCALE GENOMIC DNA]</scope>
    <source>
        <strain evidence="13">M_S1</strain>
        <tissue evidence="13">Blood</tissue>
    </source>
</reference>
<evidence type="ECO:0000313" key="14">
    <source>
        <dbReference type="Proteomes" id="UP000593565"/>
    </source>
</evidence>
<evidence type="ECO:0000256" key="9">
    <source>
        <dbReference type="ARBA" id="ARBA00038203"/>
    </source>
</evidence>
<evidence type="ECO:0000256" key="8">
    <source>
        <dbReference type="ARBA" id="ARBA00023319"/>
    </source>
</evidence>
<proteinExistence type="inferred from homology"/>
<dbReference type="InterPro" id="IPR013783">
    <property type="entry name" value="Ig-like_fold"/>
</dbReference>
<dbReference type="SMART" id="SM00409">
    <property type="entry name" value="IG"/>
    <property type="match status" value="1"/>
</dbReference>
<evidence type="ECO:0000256" key="7">
    <source>
        <dbReference type="ARBA" id="ARBA00023180"/>
    </source>
</evidence>
<keyword evidence="5 10" id="KW-0472">Membrane</keyword>
<evidence type="ECO:0000256" key="6">
    <source>
        <dbReference type="ARBA" id="ARBA00023157"/>
    </source>
</evidence>
<gene>
    <name evidence="13" type="ORF">AMELA_G00207190</name>
</gene>
<dbReference type="PANTHER" id="PTHR46608:SF3">
    <property type="entry name" value="T-CELL IMMUNOGLOBULIN AND MUCIN DOMAIN-CONTAINING PROTEIN 4"/>
    <property type="match status" value="1"/>
</dbReference>
<comment type="similarity">
    <text evidence="9">Belongs to the immunoglobulin superfamily. TIM family.</text>
</comment>
<dbReference type="GO" id="GO:0016020">
    <property type="term" value="C:membrane"/>
    <property type="evidence" value="ECO:0007669"/>
    <property type="project" value="UniProtKB-SubCell"/>
</dbReference>
<keyword evidence="7" id="KW-0325">Glycoprotein</keyword>
<keyword evidence="2 10" id="KW-0812">Transmembrane</keyword>
<evidence type="ECO:0000256" key="2">
    <source>
        <dbReference type="ARBA" id="ARBA00022692"/>
    </source>
</evidence>
<evidence type="ECO:0000256" key="4">
    <source>
        <dbReference type="ARBA" id="ARBA00022989"/>
    </source>
</evidence>
<evidence type="ECO:0000256" key="1">
    <source>
        <dbReference type="ARBA" id="ARBA00004479"/>
    </source>
</evidence>
<evidence type="ECO:0000313" key="13">
    <source>
        <dbReference type="EMBL" id="KAF4077352.1"/>
    </source>
</evidence>
<dbReference type="InterPro" id="IPR036179">
    <property type="entry name" value="Ig-like_dom_sf"/>
</dbReference>
<evidence type="ECO:0000256" key="3">
    <source>
        <dbReference type="ARBA" id="ARBA00022729"/>
    </source>
</evidence>
<evidence type="ECO:0000256" key="11">
    <source>
        <dbReference type="SAM" id="SignalP"/>
    </source>
</evidence>
<keyword evidence="8" id="KW-0393">Immunoglobulin domain</keyword>
<dbReference type="AlphaFoldDB" id="A0A7J6A3A4"/>
<dbReference type="OrthoDB" id="434099at2759"/>
<keyword evidence="14" id="KW-1185">Reference proteome</keyword>
<dbReference type="SUPFAM" id="SSF48726">
    <property type="entry name" value="Immunoglobulin"/>
    <property type="match status" value="1"/>
</dbReference>
<dbReference type="InterPro" id="IPR003599">
    <property type="entry name" value="Ig_sub"/>
</dbReference>
<dbReference type="Gene3D" id="2.60.40.10">
    <property type="entry name" value="Immunoglobulins"/>
    <property type="match status" value="1"/>
</dbReference>
<dbReference type="GO" id="GO:0043277">
    <property type="term" value="P:apoptotic cell clearance"/>
    <property type="evidence" value="ECO:0007669"/>
    <property type="project" value="TreeGrafter"/>
</dbReference>
<keyword evidence="4 10" id="KW-1133">Transmembrane helix</keyword>
<feature type="chain" id="PRO_5029503256" description="Ig-like domain-containing protein" evidence="11">
    <location>
        <begin position="25"/>
        <end position="268"/>
    </location>
</feature>
<dbReference type="FunFam" id="2.60.40.10:FF:000774">
    <property type="entry name" value="Hepatitis A virus cellular receptor 1"/>
    <property type="match status" value="1"/>
</dbReference>
<feature type="signal peptide" evidence="11">
    <location>
        <begin position="1"/>
        <end position="24"/>
    </location>
</feature>
<sequence>MSWVYSQISSIWLLLCLTVCPCRTITVNGISGQNVTLPCKYNLGYHGKCEICWTRGEIPLTGCGNEIIATDGDKVVRQALHRYQLDGELQKGDASLTIHNTTQKDSGRYGCRVHIPGLFNDEKFVVDLVITKGPSPTSEVNSLLPSIPELVTKDPWYTEPTQEIANSTRPYPNSLTPDINKTLKERTDDLIPVTVVSVLLICLVLSVAIYLIWKKKRRTRESLEIDQNQNTSAIYNNSEVSLGLNSRSMAVENIYQLNTENEYEQWSR</sequence>
<evidence type="ECO:0000256" key="5">
    <source>
        <dbReference type="ARBA" id="ARBA00023136"/>
    </source>
</evidence>
<keyword evidence="3 11" id="KW-0732">Signal</keyword>
<evidence type="ECO:0000256" key="10">
    <source>
        <dbReference type="SAM" id="Phobius"/>
    </source>
</evidence>
<organism evidence="13 14">
    <name type="scientific">Ameiurus melas</name>
    <name type="common">Black bullhead</name>
    <name type="synonym">Silurus melas</name>
    <dbReference type="NCBI Taxonomy" id="219545"/>
    <lineage>
        <taxon>Eukaryota</taxon>
        <taxon>Metazoa</taxon>
        <taxon>Chordata</taxon>
        <taxon>Craniata</taxon>
        <taxon>Vertebrata</taxon>
        <taxon>Euteleostomi</taxon>
        <taxon>Actinopterygii</taxon>
        <taxon>Neopterygii</taxon>
        <taxon>Teleostei</taxon>
        <taxon>Ostariophysi</taxon>
        <taxon>Siluriformes</taxon>
        <taxon>Ictaluridae</taxon>
        <taxon>Ameiurus</taxon>
    </lineage>
</organism>